<name>A0A1H3PVP2_9PSEU</name>
<evidence type="ECO:0000313" key="3">
    <source>
        <dbReference type="Proteomes" id="UP000199529"/>
    </source>
</evidence>
<reference evidence="3" key="1">
    <citation type="submission" date="2016-10" db="EMBL/GenBank/DDBJ databases">
        <authorList>
            <person name="Varghese N."/>
            <person name="Submissions S."/>
        </authorList>
    </citation>
    <scope>NUCLEOTIDE SEQUENCE [LARGE SCALE GENOMIC DNA]</scope>
    <source>
        <strain evidence="3">CGMCC 4.3530</strain>
    </source>
</reference>
<gene>
    <name evidence="2" type="ORF">SAMN05216215_104415</name>
</gene>
<dbReference type="OrthoDB" id="9863742at2"/>
<keyword evidence="3" id="KW-1185">Reference proteome</keyword>
<protein>
    <submittedName>
        <fullName evidence="2">Uncharacterized protein</fullName>
    </submittedName>
</protein>
<dbReference type="AlphaFoldDB" id="A0A1H3PVP2"/>
<dbReference type="Proteomes" id="UP000199529">
    <property type="component" value="Unassembled WGS sequence"/>
</dbReference>
<dbReference type="RefSeq" id="WP_093273631.1">
    <property type="nucleotide sequence ID" value="NZ_FNOK01000044.1"/>
</dbReference>
<evidence type="ECO:0000313" key="2">
    <source>
        <dbReference type="EMBL" id="SDZ05008.1"/>
    </source>
</evidence>
<keyword evidence="1" id="KW-0732">Signal</keyword>
<proteinExistence type="predicted"/>
<evidence type="ECO:0000256" key="1">
    <source>
        <dbReference type="SAM" id="SignalP"/>
    </source>
</evidence>
<organism evidence="2 3">
    <name type="scientific">Saccharopolyspora shandongensis</name>
    <dbReference type="NCBI Taxonomy" id="418495"/>
    <lineage>
        <taxon>Bacteria</taxon>
        <taxon>Bacillati</taxon>
        <taxon>Actinomycetota</taxon>
        <taxon>Actinomycetes</taxon>
        <taxon>Pseudonocardiales</taxon>
        <taxon>Pseudonocardiaceae</taxon>
        <taxon>Saccharopolyspora</taxon>
    </lineage>
</organism>
<sequence length="139" mass="13784">MGIRRETAVVLAALGTLAAGASVAAVTAWAAGPPLTVEVGEARCLRAADLPAVAAVPKIAAALEDSASGTVRLTVRSATKDNQEHAYVVTVDGEQRASGSVSGGGMSINSVSIADGKSSRVVVATGPTVVFDQTIAGHC</sequence>
<feature type="chain" id="PRO_5039294872" evidence="1">
    <location>
        <begin position="25"/>
        <end position="139"/>
    </location>
</feature>
<accession>A0A1H3PVP2</accession>
<feature type="signal peptide" evidence="1">
    <location>
        <begin position="1"/>
        <end position="24"/>
    </location>
</feature>
<dbReference type="EMBL" id="FNOK01000044">
    <property type="protein sequence ID" value="SDZ05008.1"/>
    <property type="molecule type" value="Genomic_DNA"/>
</dbReference>